<proteinExistence type="predicted"/>
<protein>
    <recommendedName>
        <fullName evidence="3">Peptidyl-prolyl cis-trans isomerase</fullName>
    </recommendedName>
</protein>
<sequence>MSEIIQVKGNVQYQITLDPGVWIFDDRKKRIDQFFEKNEEDDELLTYQKQVGKQWDRELQEGAVIPTGKSEKAFIYKKDISGDWGIPFAPFLNNSNPGENVTKVVCYFEDGNTVEISWEEALKGILWFAVDGKPIRENGPVYFLYGDGRNRMSPIKGIKAFEIV</sequence>
<comment type="caution">
    <text evidence="1">The sequence shown here is derived from an EMBL/GenBank/DDBJ whole genome shotgun (WGS) entry which is preliminary data.</text>
</comment>
<accession>A0ABS4GSM0</accession>
<dbReference type="RefSeq" id="WP_209810879.1">
    <property type="nucleotide sequence ID" value="NZ_JAGGKT010000008.1"/>
</dbReference>
<name>A0ABS4GSM0_9BACL</name>
<reference evidence="1 2" key="1">
    <citation type="submission" date="2021-03" db="EMBL/GenBank/DDBJ databases">
        <title>Genomic Encyclopedia of Type Strains, Phase IV (KMG-IV): sequencing the most valuable type-strain genomes for metagenomic binning, comparative biology and taxonomic classification.</title>
        <authorList>
            <person name="Goeker M."/>
        </authorList>
    </citation>
    <scope>NUCLEOTIDE SEQUENCE [LARGE SCALE GENOMIC DNA]</scope>
    <source>
        <strain evidence="1 2">DSM 24738</strain>
    </source>
</reference>
<evidence type="ECO:0000313" key="1">
    <source>
        <dbReference type="EMBL" id="MBP1932845.1"/>
    </source>
</evidence>
<dbReference type="EMBL" id="JAGGKT010000008">
    <property type="protein sequence ID" value="MBP1932845.1"/>
    <property type="molecule type" value="Genomic_DNA"/>
</dbReference>
<evidence type="ECO:0000313" key="2">
    <source>
        <dbReference type="Proteomes" id="UP001519343"/>
    </source>
</evidence>
<gene>
    <name evidence="1" type="ORF">J2Z37_002856</name>
</gene>
<dbReference type="Proteomes" id="UP001519343">
    <property type="component" value="Unassembled WGS sequence"/>
</dbReference>
<keyword evidence="2" id="KW-1185">Reference proteome</keyword>
<evidence type="ECO:0008006" key="3">
    <source>
        <dbReference type="Google" id="ProtNLM"/>
    </source>
</evidence>
<organism evidence="1 2">
    <name type="scientific">Ammoniphilus resinae</name>
    <dbReference type="NCBI Taxonomy" id="861532"/>
    <lineage>
        <taxon>Bacteria</taxon>
        <taxon>Bacillati</taxon>
        <taxon>Bacillota</taxon>
        <taxon>Bacilli</taxon>
        <taxon>Bacillales</taxon>
        <taxon>Paenibacillaceae</taxon>
        <taxon>Aneurinibacillus group</taxon>
        <taxon>Ammoniphilus</taxon>
    </lineage>
</organism>